<dbReference type="AlphaFoldDB" id="A0A1E3BDS2"/>
<reference evidence="2 3" key="1">
    <citation type="journal article" date="2016" name="BMC Genomics">
        <title>Comparative genomic and transcriptomic analyses of the Fuzhuan brick tea-fermentation fungus Aspergillus cristatus.</title>
        <authorList>
            <person name="Ge Y."/>
            <person name="Wang Y."/>
            <person name="Liu Y."/>
            <person name="Tan Y."/>
            <person name="Ren X."/>
            <person name="Zhang X."/>
            <person name="Hyde K.D."/>
            <person name="Liu Y."/>
            <person name="Liu Z."/>
        </authorList>
    </citation>
    <scope>NUCLEOTIDE SEQUENCE [LARGE SCALE GENOMIC DNA]</scope>
    <source>
        <strain evidence="2 3">GZAAS20.1005</strain>
    </source>
</reference>
<proteinExistence type="predicted"/>
<comment type="caution">
    <text evidence="2">The sequence shown here is derived from an EMBL/GenBank/DDBJ whole genome shotgun (WGS) entry which is preliminary data.</text>
</comment>
<gene>
    <name evidence="2" type="ORF">SI65_05729</name>
</gene>
<evidence type="ECO:0000313" key="3">
    <source>
        <dbReference type="Proteomes" id="UP000094569"/>
    </source>
</evidence>
<keyword evidence="1" id="KW-1133">Transmembrane helix</keyword>
<dbReference type="VEuPathDB" id="FungiDB:SI65_05729"/>
<feature type="transmembrane region" description="Helical" evidence="1">
    <location>
        <begin position="6"/>
        <end position="30"/>
    </location>
</feature>
<dbReference type="OrthoDB" id="4083871at2759"/>
<keyword evidence="3" id="KW-1185">Reference proteome</keyword>
<dbReference type="PANTHER" id="PTHR42077:SF1">
    <property type="entry name" value="YALI0F30239P"/>
    <property type="match status" value="1"/>
</dbReference>
<protein>
    <submittedName>
        <fullName evidence="2">Uncharacterized protein</fullName>
    </submittedName>
</protein>
<keyword evidence="1" id="KW-0472">Membrane</keyword>
<keyword evidence="1" id="KW-0812">Transmembrane</keyword>
<dbReference type="Proteomes" id="UP000094569">
    <property type="component" value="Unassembled WGS sequence"/>
</dbReference>
<dbReference type="EMBL" id="JXNT01000005">
    <property type="protein sequence ID" value="ODM19112.1"/>
    <property type="molecule type" value="Genomic_DNA"/>
</dbReference>
<name>A0A1E3BDS2_ASPCR</name>
<organism evidence="2 3">
    <name type="scientific">Aspergillus cristatus</name>
    <name type="common">Chinese Fuzhuan brick tea-fermentation fungus</name>
    <name type="synonym">Eurotium cristatum</name>
    <dbReference type="NCBI Taxonomy" id="573508"/>
    <lineage>
        <taxon>Eukaryota</taxon>
        <taxon>Fungi</taxon>
        <taxon>Dikarya</taxon>
        <taxon>Ascomycota</taxon>
        <taxon>Pezizomycotina</taxon>
        <taxon>Eurotiomycetes</taxon>
        <taxon>Eurotiomycetidae</taxon>
        <taxon>Eurotiales</taxon>
        <taxon>Aspergillaceae</taxon>
        <taxon>Aspergillus</taxon>
        <taxon>Aspergillus subgen. Aspergillus</taxon>
    </lineage>
</organism>
<accession>A0A1E3BDS2</accession>
<dbReference type="PANTHER" id="PTHR42077">
    <property type="entry name" value="YALI0F30239P"/>
    <property type="match status" value="1"/>
</dbReference>
<evidence type="ECO:0000313" key="2">
    <source>
        <dbReference type="EMBL" id="ODM19112.1"/>
    </source>
</evidence>
<sequence length="109" mass="12613">MTRASLLPLVILFVVIAVLAVVGFIVYSIVQEVTNTTREKMEKRNVIFTKDGMTVGVKELKEEDYVDRSQSILVNMWNHTSFPAYKSRLWNMAGKREDQAVENRRLYSQ</sequence>
<evidence type="ECO:0000256" key="1">
    <source>
        <dbReference type="SAM" id="Phobius"/>
    </source>
</evidence>